<evidence type="ECO:0000313" key="2">
    <source>
        <dbReference type="Proteomes" id="UP001305414"/>
    </source>
</evidence>
<proteinExistence type="predicted"/>
<dbReference type="EMBL" id="JAWHQM010000029">
    <property type="protein sequence ID" value="KAK5633039.1"/>
    <property type="molecule type" value="Genomic_DNA"/>
</dbReference>
<name>A0AAN7USL7_9PEZI</name>
<dbReference type="Proteomes" id="UP001305414">
    <property type="component" value="Unassembled WGS sequence"/>
</dbReference>
<sequence length="90" mass="9431">MASQRRSRHPEQQEAYSGITKTALGDGLEEGGFANVGKTDDTSLQVVTRAAQEHLLLSGVLLRGHFGSTTSLSVGTGGEVYDGATRPSGR</sequence>
<dbReference type="AlphaFoldDB" id="A0AAN7USL7"/>
<gene>
    <name evidence="1" type="ORF">RRF57_008754</name>
</gene>
<comment type="caution">
    <text evidence="1">The sequence shown here is derived from an EMBL/GenBank/DDBJ whole genome shotgun (WGS) entry which is preliminary data.</text>
</comment>
<organism evidence="1 2">
    <name type="scientific">Xylaria bambusicola</name>
    <dbReference type="NCBI Taxonomy" id="326684"/>
    <lineage>
        <taxon>Eukaryota</taxon>
        <taxon>Fungi</taxon>
        <taxon>Dikarya</taxon>
        <taxon>Ascomycota</taxon>
        <taxon>Pezizomycotina</taxon>
        <taxon>Sordariomycetes</taxon>
        <taxon>Xylariomycetidae</taxon>
        <taxon>Xylariales</taxon>
        <taxon>Xylariaceae</taxon>
        <taxon>Xylaria</taxon>
    </lineage>
</organism>
<evidence type="ECO:0000313" key="1">
    <source>
        <dbReference type="EMBL" id="KAK5633039.1"/>
    </source>
</evidence>
<accession>A0AAN7USL7</accession>
<keyword evidence="2" id="KW-1185">Reference proteome</keyword>
<protein>
    <submittedName>
        <fullName evidence="1">Uncharacterized protein</fullName>
    </submittedName>
</protein>
<reference evidence="1 2" key="1">
    <citation type="submission" date="2023-10" db="EMBL/GenBank/DDBJ databases">
        <title>Draft genome sequence of Xylaria bambusicola isolate GMP-LS, the root and basal stem rot pathogen of sugarcane in Indonesia.</title>
        <authorList>
            <person name="Selvaraj P."/>
            <person name="Muralishankar V."/>
            <person name="Muruganantham S."/>
            <person name="Sp S."/>
            <person name="Haryani S."/>
            <person name="Lau K.J.X."/>
            <person name="Naqvi N.I."/>
        </authorList>
    </citation>
    <scope>NUCLEOTIDE SEQUENCE [LARGE SCALE GENOMIC DNA]</scope>
    <source>
        <strain evidence="1">GMP-LS</strain>
    </source>
</reference>